<dbReference type="PANTHER" id="PTHR11439">
    <property type="entry name" value="GAG-POL-RELATED RETROTRANSPOSON"/>
    <property type="match status" value="1"/>
</dbReference>
<evidence type="ECO:0000259" key="4">
    <source>
        <dbReference type="PROSITE" id="PS50158"/>
    </source>
</evidence>
<evidence type="ECO:0000256" key="1">
    <source>
        <dbReference type="PROSITE-ProRule" id="PRU00047"/>
    </source>
</evidence>
<reference evidence="5" key="1">
    <citation type="journal article" date="2019" name="Sci. Rep.">
        <title>Draft genome of Tanacetum cinerariifolium, the natural source of mosquito coil.</title>
        <authorList>
            <person name="Yamashiro T."/>
            <person name="Shiraishi A."/>
            <person name="Satake H."/>
            <person name="Nakayama K."/>
        </authorList>
    </citation>
    <scope>NUCLEOTIDE SEQUENCE</scope>
</reference>
<dbReference type="InterPro" id="IPR043502">
    <property type="entry name" value="DNA/RNA_pol_sf"/>
</dbReference>
<feature type="region of interest" description="Disordered" evidence="3">
    <location>
        <begin position="214"/>
        <end position="264"/>
    </location>
</feature>
<organism evidence="5">
    <name type="scientific">Tanacetum cinerariifolium</name>
    <name type="common">Dalmatian daisy</name>
    <name type="synonym">Chrysanthemum cinerariifolium</name>
    <dbReference type="NCBI Taxonomy" id="118510"/>
    <lineage>
        <taxon>Eukaryota</taxon>
        <taxon>Viridiplantae</taxon>
        <taxon>Streptophyta</taxon>
        <taxon>Embryophyta</taxon>
        <taxon>Tracheophyta</taxon>
        <taxon>Spermatophyta</taxon>
        <taxon>Magnoliopsida</taxon>
        <taxon>eudicotyledons</taxon>
        <taxon>Gunneridae</taxon>
        <taxon>Pentapetalae</taxon>
        <taxon>asterids</taxon>
        <taxon>campanulids</taxon>
        <taxon>Asterales</taxon>
        <taxon>Asteraceae</taxon>
        <taxon>Asteroideae</taxon>
        <taxon>Anthemideae</taxon>
        <taxon>Anthemidinae</taxon>
        <taxon>Tanacetum</taxon>
    </lineage>
</organism>
<dbReference type="InterPro" id="IPR036875">
    <property type="entry name" value="Znf_CCHC_sf"/>
</dbReference>
<keyword evidence="1" id="KW-0479">Metal-binding</keyword>
<name>A0A6L2J103_TANCI</name>
<dbReference type="Pfam" id="PF07727">
    <property type="entry name" value="RVT_2"/>
    <property type="match status" value="1"/>
</dbReference>
<dbReference type="SUPFAM" id="SSF57756">
    <property type="entry name" value="Retrovirus zinc finger-like domains"/>
    <property type="match status" value="1"/>
</dbReference>
<dbReference type="InterPro" id="IPR013103">
    <property type="entry name" value="RVT_2"/>
</dbReference>
<accession>A0A6L2J103</accession>
<dbReference type="PANTHER" id="PTHR11439:SF509">
    <property type="entry name" value="RNA-DIRECTED DNA POLYMERASE"/>
    <property type="match status" value="1"/>
</dbReference>
<evidence type="ECO:0000256" key="2">
    <source>
        <dbReference type="SAM" id="Coils"/>
    </source>
</evidence>
<sequence>MESLSPQVASAAKLPILNPNEFDLWKMMIEQYFLMTDYSLWEVILNGDSPAPTRVIEGVVQPVVPTTVEHRLARKNELKARGTLLMALPDEHLLKFNIHKDAKTLMEAIEKIFRGNKETKKKLISQLEILKESLSQEDINFNDIAFVSSSNTDSTNQPISATASVSAISAKLRVSSLPNIDADDLEEMDLKCQMSMLTVECYNCHRKGHFARECRSPKDTRRNGADEGMSPPFTRPRPAKPIVTKPHSPPKRHINCSPSPKASNFPPKVTAVKAPMGNPQHTLKDKGVIDSQCSRHMTGNMSYLSDFEELNGEYVAFGGNPKGGKISSKGEENIQQYVLLPIWSFGSTNPQNTDGDAAFDEKEPEFEGRKPESEVNVSPSSSAQSKKHDDKTKRKAKGKSPDNAAGTLVLAVGKLFTNSTNTFSVAGPSNAVVKLEDITYSDDEYDVDAEADFNNLETSITVSPIPTTRVHKDHLVTQVIGDLSSATQTRSMSSVAKDQGGLSQINNDDFHTCMFACFLSQEEPKRVHQALKDLSWIKAMQEELLQFKMQKVWVLFDFLRRKRAIVQGHTQEEGIDYEEVFAPVARIEAIRLFLVYASFMGFMMYQIDVKSAFLYETIKEEVYVCQPLGFEDPDYPDKVYKVVKALYGLHQAPRAWYETLSNYLLDNGFQRGKIDQTLFIKRQKGDILLVHIYVDDIIFCSTNKDLCKAFEKLMKGKFQMSSIGELTFFLGLQVKQKKYEIFISQDKYVAEILRKFGLTNGKSASTPIDTEKPLLKDPDGEDVDVHTYRSMIGSLMYLTSSRPDIILISWQCKKQTIVATSSTEAEYVVAANQMVSGKDSSNPLMADNLPKIVWYSTHHVALMKSWLVQKKTALGQTTTGKEILNPFMAEGIDCLPNEEIFTELARMGYEKPSTKLTFYKAFFLSQWKFLIHTILQCMSAKRTSWNEFSSSVASAVICLSTGRKFIFSKYIFDSLVRNVDSPTKFYMYLRFLQLMIRGQVGDLSSHTTKYSSPALTQKVFANMRRVGKGCSRVETPLFEGMIVAQQVDEGAAEVNVEDVSTACVAAEGAASAADDEVPATVNELSIPSHTPPTQPQSQDLPLTSQVPLTPPPSPIALPQSPQYQLQPLRDAGISMDLLQNLLDTCTTLTGRVKHLEQDKIAQALEITKLKQRVKKLERSNKVSKLRKIKKVGTAQRIETSDDTIMDDVSKQGRIIADMDADKDVTLKDVVAIAKYVQDDETEESVNVQGRQAESQAQIYQIDLEHADKLITEVVTIASATITAAAPQLTTAAAPTLTIAPSADRRRKGVVIRDPEETATPSTIIHTEAKSKDKGKGIMDEVIDHVQRKEKEDNVMKRYQALKRKQQTEAQARKNMMIYLRNVAGFKMDYFKGMTYDDIRPIFKNKFNSNVAFLLKIKEQMEEEDSKALKKLSESQEDKAAKKQKLDEEVEELRKHLTIVPNKDDDVYTEATSLSRKVLVVDYEIYTENNKPYYKIKRDDGSHQLYLSFLSMLRNFDREDLEIITFTTTQLILLVERKYLLTRFTLDQMLNNVRLEVEEESKVPLEPLSFGVNAAKDFKENMLSD</sequence>
<feature type="coiled-coil region" evidence="2">
    <location>
        <begin position="1138"/>
        <end position="1186"/>
    </location>
</feature>
<dbReference type="SMART" id="SM00343">
    <property type="entry name" value="ZnF_C2HC"/>
    <property type="match status" value="1"/>
</dbReference>
<gene>
    <name evidence="5" type="ORF">Tci_002661</name>
</gene>
<keyword evidence="1" id="KW-0862">Zinc</keyword>
<dbReference type="PROSITE" id="PS50158">
    <property type="entry name" value="ZF_CCHC"/>
    <property type="match status" value="1"/>
</dbReference>
<dbReference type="EMBL" id="BKCJ010000178">
    <property type="protein sequence ID" value="GEU30683.1"/>
    <property type="molecule type" value="Genomic_DNA"/>
</dbReference>
<keyword evidence="2" id="KW-0175">Coiled coil</keyword>
<dbReference type="InterPro" id="IPR001878">
    <property type="entry name" value="Znf_CCHC"/>
</dbReference>
<dbReference type="GO" id="GO:0008270">
    <property type="term" value="F:zinc ion binding"/>
    <property type="evidence" value="ECO:0007669"/>
    <property type="project" value="UniProtKB-KW"/>
</dbReference>
<keyword evidence="1" id="KW-0863">Zinc-finger</keyword>
<dbReference type="GO" id="GO:0003676">
    <property type="term" value="F:nucleic acid binding"/>
    <property type="evidence" value="ECO:0007669"/>
    <property type="project" value="InterPro"/>
</dbReference>
<feature type="coiled-coil region" evidence="2">
    <location>
        <begin position="1403"/>
        <end position="1455"/>
    </location>
</feature>
<feature type="region of interest" description="Disordered" evidence="3">
    <location>
        <begin position="1083"/>
        <end position="1120"/>
    </location>
</feature>
<protein>
    <recommendedName>
        <fullName evidence="4">CCHC-type domain-containing protein</fullName>
    </recommendedName>
</protein>
<feature type="domain" description="CCHC-type" evidence="4">
    <location>
        <begin position="201"/>
        <end position="216"/>
    </location>
</feature>
<feature type="compositionally biased region" description="Basic and acidic residues" evidence="3">
    <location>
        <begin position="359"/>
        <end position="373"/>
    </location>
</feature>
<comment type="caution">
    <text evidence="5">The sequence shown here is derived from an EMBL/GenBank/DDBJ whole genome shotgun (WGS) entry which is preliminary data.</text>
</comment>
<evidence type="ECO:0000313" key="5">
    <source>
        <dbReference type="EMBL" id="GEU30683.1"/>
    </source>
</evidence>
<dbReference type="SUPFAM" id="SSF56672">
    <property type="entry name" value="DNA/RNA polymerases"/>
    <property type="match status" value="1"/>
</dbReference>
<feature type="region of interest" description="Disordered" evidence="3">
    <location>
        <begin position="350"/>
        <end position="403"/>
    </location>
</feature>
<feature type="compositionally biased region" description="Basic and acidic residues" evidence="3">
    <location>
        <begin position="214"/>
        <end position="225"/>
    </location>
</feature>
<proteinExistence type="predicted"/>
<evidence type="ECO:0000256" key="3">
    <source>
        <dbReference type="SAM" id="MobiDB-lite"/>
    </source>
</evidence>
<dbReference type="Gene3D" id="4.10.60.10">
    <property type="entry name" value="Zinc finger, CCHC-type"/>
    <property type="match status" value="1"/>
</dbReference>